<feature type="domain" description="Amidohydrolase-related" evidence="2">
    <location>
        <begin position="54"/>
        <end position="355"/>
    </location>
</feature>
<dbReference type="EMBL" id="BLIN01000005">
    <property type="protein sequence ID" value="GFE07526.1"/>
    <property type="molecule type" value="Genomic_DNA"/>
</dbReference>
<dbReference type="SUPFAM" id="SSF51338">
    <property type="entry name" value="Composite domain of metallo-dependent hydrolases"/>
    <property type="match status" value="1"/>
</dbReference>
<dbReference type="Gene3D" id="3.40.50.10910">
    <property type="entry name" value="Amidohydrolase"/>
    <property type="match status" value="1"/>
</dbReference>
<dbReference type="RefSeq" id="WP_159477283.1">
    <property type="nucleotide sequence ID" value="NZ_BAAATH010000047.1"/>
</dbReference>
<dbReference type="AlphaFoldDB" id="A0A640SAN8"/>
<dbReference type="Gene3D" id="3.30.110.90">
    <property type="entry name" value="Amidohydrolase"/>
    <property type="match status" value="1"/>
</dbReference>
<dbReference type="GO" id="GO:0016810">
    <property type="term" value="F:hydrolase activity, acting on carbon-nitrogen (but not peptide) bonds"/>
    <property type="evidence" value="ECO:0007669"/>
    <property type="project" value="InterPro"/>
</dbReference>
<dbReference type="OrthoDB" id="3189065at2"/>
<feature type="region of interest" description="Disordered" evidence="1">
    <location>
        <begin position="372"/>
        <end position="436"/>
    </location>
</feature>
<dbReference type="SUPFAM" id="SSF51556">
    <property type="entry name" value="Metallo-dependent hydrolases"/>
    <property type="match status" value="1"/>
</dbReference>
<dbReference type="Proteomes" id="UP000435837">
    <property type="component" value="Unassembled WGS sequence"/>
</dbReference>
<evidence type="ECO:0000259" key="2">
    <source>
        <dbReference type="Pfam" id="PF01979"/>
    </source>
</evidence>
<dbReference type="PANTHER" id="PTHR43135:SF3">
    <property type="entry name" value="ALPHA-D-RIBOSE 1-METHYLPHOSPHONATE 5-TRIPHOSPHATE DIPHOSPHATASE"/>
    <property type="match status" value="1"/>
</dbReference>
<evidence type="ECO:0000313" key="3">
    <source>
        <dbReference type="EMBL" id="GFE07526.1"/>
    </source>
</evidence>
<feature type="compositionally biased region" description="Polar residues" evidence="1">
    <location>
        <begin position="399"/>
        <end position="416"/>
    </location>
</feature>
<accession>A0A640SAN8</accession>
<evidence type="ECO:0000256" key="1">
    <source>
        <dbReference type="SAM" id="MobiDB-lite"/>
    </source>
</evidence>
<organism evidence="3 4">
    <name type="scientific">Streptomyces caniferus</name>
    <dbReference type="NCBI Taxonomy" id="285557"/>
    <lineage>
        <taxon>Bacteria</taxon>
        <taxon>Bacillati</taxon>
        <taxon>Actinomycetota</taxon>
        <taxon>Actinomycetes</taxon>
        <taxon>Kitasatosporales</taxon>
        <taxon>Streptomycetaceae</taxon>
        <taxon>Streptomyces</taxon>
    </lineage>
</organism>
<dbReference type="InterPro" id="IPR051781">
    <property type="entry name" value="Metallo-dep_Hydrolase"/>
</dbReference>
<name>A0A640SAN8_9ACTN</name>
<dbReference type="InterPro" id="IPR011059">
    <property type="entry name" value="Metal-dep_hydrolase_composite"/>
</dbReference>
<dbReference type="PANTHER" id="PTHR43135">
    <property type="entry name" value="ALPHA-D-RIBOSE 1-METHYLPHOSPHONATE 5-TRIPHOSPHATE DIPHOSPHATASE"/>
    <property type="match status" value="1"/>
</dbReference>
<dbReference type="Gene3D" id="2.30.40.10">
    <property type="entry name" value="Urease, subunit C, domain 1"/>
    <property type="match status" value="1"/>
</dbReference>
<evidence type="ECO:0000313" key="4">
    <source>
        <dbReference type="Proteomes" id="UP000435837"/>
    </source>
</evidence>
<dbReference type="Gene3D" id="1.20.58.520">
    <property type="entry name" value="Amidohydrolase"/>
    <property type="match status" value="1"/>
</dbReference>
<reference evidence="3 4" key="1">
    <citation type="submission" date="2019-12" db="EMBL/GenBank/DDBJ databases">
        <title>Whole genome shotgun sequence of Streptomyces caniferus NBRC 15389.</title>
        <authorList>
            <person name="Ichikawa N."/>
            <person name="Kimura A."/>
            <person name="Kitahashi Y."/>
            <person name="Komaki H."/>
            <person name="Tamura T."/>
        </authorList>
    </citation>
    <scope>NUCLEOTIDE SEQUENCE [LARGE SCALE GENOMIC DNA]</scope>
    <source>
        <strain evidence="3 4">NBRC 15389</strain>
    </source>
</reference>
<proteinExistence type="predicted"/>
<gene>
    <name evidence="3" type="ORF">Scani_37940</name>
</gene>
<protein>
    <recommendedName>
        <fullName evidence="2">Amidohydrolase-related domain-containing protein</fullName>
    </recommendedName>
</protein>
<feature type="compositionally biased region" description="Basic residues" evidence="1">
    <location>
        <begin position="372"/>
        <end position="385"/>
    </location>
</feature>
<dbReference type="InterPro" id="IPR006680">
    <property type="entry name" value="Amidohydro-rel"/>
</dbReference>
<comment type="caution">
    <text evidence="3">The sequence shown here is derived from an EMBL/GenBank/DDBJ whole genome shotgun (WGS) entry which is preliminary data.</text>
</comment>
<dbReference type="Pfam" id="PF01979">
    <property type="entry name" value="Amidohydro_1"/>
    <property type="match status" value="1"/>
</dbReference>
<sequence length="436" mass="46478">MIIRNVTVIDGQEAAPIADAEVVVTDGRFSAIRPAAGARAATGGAPVLDGRGGYLVPGLWESHTHLGGHAYSKPENERVKYVSQLLTDFLSAGVTSVVDLGGPLEIELAARDYRDKATDAAAGLFFAGPVFTGVEGWPVLDDPARAPIAYQTDNADVAYRQALALADQVDFIKCIYDGEPGAPDKLPLDALKAIVAAGHEKGKKVLVHVHERIDLEEAVAFGADGIEHAFQPQDPGSTAEARDVAALLAETNTSYCPTLVTWEQIAHNGAAGYLQQLVDDGFATHDDIPHITSRPIYGRQFPRHSAQDSHIRFDYAMRTLALMHDAGVKITAGSDVAILMPSPPIALLRELQLLAKAGLPLPAVLAPVPGIRPRRSVSRRRHRGRSPSDPLPTHCCSMLTPTWTSRTWSTAPTTSGRCGLGGQAGMRATPEPDTGR</sequence>
<dbReference type="InterPro" id="IPR032466">
    <property type="entry name" value="Metal_Hydrolase"/>
</dbReference>